<dbReference type="GO" id="GO:0043024">
    <property type="term" value="F:ribosomal small subunit binding"/>
    <property type="evidence" value="ECO:0007669"/>
    <property type="project" value="TreeGrafter"/>
</dbReference>
<dbReference type="InterPro" id="IPR050574">
    <property type="entry name" value="HPF/YfiA_ribosome-assoc"/>
</dbReference>
<evidence type="ECO:0000256" key="1">
    <source>
        <dbReference type="ARBA" id="ARBA00022845"/>
    </source>
</evidence>
<evidence type="ECO:0000313" key="4">
    <source>
        <dbReference type="Proteomes" id="UP000824469"/>
    </source>
</evidence>
<gene>
    <name evidence="3" type="ORF">KI387_019125</name>
</gene>
<dbReference type="HAMAP" id="MF_00839">
    <property type="entry name" value="HPF"/>
    <property type="match status" value="1"/>
</dbReference>
<dbReference type="InterPro" id="IPR036567">
    <property type="entry name" value="RHF-like"/>
</dbReference>
<dbReference type="EMBL" id="JAHRHJ020000004">
    <property type="protein sequence ID" value="KAH9317356.1"/>
    <property type="molecule type" value="Genomic_DNA"/>
</dbReference>
<dbReference type="PANTHER" id="PTHR33231">
    <property type="entry name" value="30S RIBOSOMAL PROTEIN"/>
    <property type="match status" value="1"/>
</dbReference>
<feature type="domain" description="Sigma 54 modulation/S30EA ribosomal protein C-terminal" evidence="2">
    <location>
        <begin position="223"/>
        <end position="277"/>
    </location>
</feature>
<sequence length="301" mass="34391">MALQSAFLACPARSPSTYYDPYPQATLVQCKTSFLRTKNPTRLSSFSSALHDHGLRLKFVGPIITKGKTRCSSIQIKCMVWDGPLSSVRLIMQGRNFKLSDAVKSYVEDKVGNAIHHFAHLVREVDVRLSLLGGEFGKGPKLSRCEVTLFTKKHGVVRVEREAESTYASIDIVSGIIKRKLRKIKEKDLDIAHRPLKLRELREIYPEPVDIDKMIDKEPDDFSDEVVRTKYFEMPPMTAEEALEQLVNVDHDFYAFRNTESGEINIIYKRKHGGYGLIIPKNNERWETRTSEVPEVPEKSH</sequence>
<keyword evidence="4" id="KW-1185">Reference proteome</keyword>
<protein>
    <recommendedName>
        <fullName evidence="2">Sigma 54 modulation/S30EA ribosomal protein C-terminal domain-containing protein</fullName>
    </recommendedName>
</protein>
<dbReference type="InterPro" id="IPR032528">
    <property type="entry name" value="Ribosom_S30AE_C"/>
</dbReference>
<accession>A0AA38G720</accession>
<dbReference type="InterPro" id="IPR038416">
    <property type="entry name" value="Ribosom_S30AE_C_sf"/>
</dbReference>
<dbReference type="SUPFAM" id="SSF69754">
    <property type="entry name" value="Ribosome binding protein Y (YfiA homologue)"/>
    <property type="match status" value="1"/>
</dbReference>
<dbReference type="OMA" id="TVRMSWD"/>
<proteinExistence type="inferred from homology"/>
<dbReference type="AlphaFoldDB" id="A0AA38G720"/>
<evidence type="ECO:0000259" key="2">
    <source>
        <dbReference type="Pfam" id="PF16321"/>
    </source>
</evidence>
<dbReference type="NCBIfam" id="TIGR00741">
    <property type="entry name" value="yfiA"/>
    <property type="match status" value="1"/>
</dbReference>
<dbReference type="InterPro" id="IPR003489">
    <property type="entry name" value="RHF/RaiA"/>
</dbReference>
<dbReference type="Proteomes" id="UP000824469">
    <property type="component" value="Unassembled WGS sequence"/>
</dbReference>
<dbReference type="CDD" id="cd00552">
    <property type="entry name" value="RaiA"/>
    <property type="match status" value="1"/>
</dbReference>
<feature type="non-terminal residue" evidence="3">
    <location>
        <position position="1"/>
    </location>
</feature>
<evidence type="ECO:0000313" key="3">
    <source>
        <dbReference type="EMBL" id="KAH9317356.1"/>
    </source>
</evidence>
<keyword evidence="1" id="KW-0810">Translation regulation</keyword>
<dbReference type="FunFam" id="3.30.160.100:FF:000006">
    <property type="entry name" value="Ribosome-binding factor PSRP1, chloroplastic"/>
    <property type="match status" value="1"/>
</dbReference>
<dbReference type="FunFam" id="3.30.505.50:FF:000003">
    <property type="entry name" value="ribosome-binding factor PSRP1, chloroplastic"/>
    <property type="match status" value="1"/>
</dbReference>
<dbReference type="GO" id="GO:0045900">
    <property type="term" value="P:negative regulation of translational elongation"/>
    <property type="evidence" value="ECO:0007669"/>
    <property type="project" value="TreeGrafter"/>
</dbReference>
<dbReference type="Gene3D" id="3.30.505.50">
    <property type="entry name" value="Sigma 54 modulation/S30EA ribosomal protein, C-terminal domain"/>
    <property type="match status" value="1"/>
</dbReference>
<dbReference type="PANTHER" id="PTHR33231:SF1">
    <property type="entry name" value="30S RIBOSOMAL PROTEIN"/>
    <property type="match status" value="1"/>
</dbReference>
<dbReference type="GO" id="GO:0022627">
    <property type="term" value="C:cytosolic small ribosomal subunit"/>
    <property type="evidence" value="ECO:0007669"/>
    <property type="project" value="TreeGrafter"/>
</dbReference>
<comment type="caution">
    <text evidence="3">The sequence shown here is derived from an EMBL/GenBank/DDBJ whole genome shotgun (WGS) entry which is preliminary data.</text>
</comment>
<dbReference type="Pfam" id="PF02482">
    <property type="entry name" value="Ribosomal_S30AE"/>
    <property type="match status" value="1"/>
</dbReference>
<organism evidence="3 4">
    <name type="scientific">Taxus chinensis</name>
    <name type="common">Chinese yew</name>
    <name type="synonym">Taxus wallichiana var. chinensis</name>
    <dbReference type="NCBI Taxonomy" id="29808"/>
    <lineage>
        <taxon>Eukaryota</taxon>
        <taxon>Viridiplantae</taxon>
        <taxon>Streptophyta</taxon>
        <taxon>Embryophyta</taxon>
        <taxon>Tracheophyta</taxon>
        <taxon>Spermatophyta</taxon>
        <taxon>Pinopsida</taxon>
        <taxon>Pinidae</taxon>
        <taxon>Conifers II</taxon>
        <taxon>Cupressales</taxon>
        <taxon>Taxaceae</taxon>
        <taxon>Taxus</taxon>
    </lineage>
</organism>
<name>A0AA38G720_TAXCH</name>
<dbReference type="Pfam" id="PF16321">
    <property type="entry name" value="Ribosom_S30AE_C"/>
    <property type="match status" value="1"/>
</dbReference>
<dbReference type="Gene3D" id="3.30.160.100">
    <property type="entry name" value="Ribosome hibernation promotion factor-like"/>
    <property type="match status" value="1"/>
</dbReference>
<dbReference type="InterPro" id="IPR034694">
    <property type="entry name" value="HPF_long/plastid"/>
</dbReference>
<reference evidence="3 4" key="1">
    <citation type="journal article" date="2021" name="Nat. Plants">
        <title>The Taxus genome provides insights into paclitaxel biosynthesis.</title>
        <authorList>
            <person name="Xiong X."/>
            <person name="Gou J."/>
            <person name="Liao Q."/>
            <person name="Li Y."/>
            <person name="Zhou Q."/>
            <person name="Bi G."/>
            <person name="Li C."/>
            <person name="Du R."/>
            <person name="Wang X."/>
            <person name="Sun T."/>
            <person name="Guo L."/>
            <person name="Liang H."/>
            <person name="Lu P."/>
            <person name="Wu Y."/>
            <person name="Zhang Z."/>
            <person name="Ro D.K."/>
            <person name="Shang Y."/>
            <person name="Huang S."/>
            <person name="Yan J."/>
        </authorList>
    </citation>
    <scope>NUCLEOTIDE SEQUENCE [LARGE SCALE GENOMIC DNA]</scope>
    <source>
        <strain evidence="3">Ta-2019</strain>
    </source>
</reference>